<proteinExistence type="predicted"/>
<sequence>MHLNVLLMKKFILFPFVFFIMMVWNQAQAQEIGLRFGDVLGNNVAIDGVFALGQFSRVHGDIAFGNRGVGIEALWNFIYRPLGDEAFNWYVGVGPSLLVGGDPFILGASGEIGLEYKFKEVPLALGLDWRPRIDIIETTGFRASGFGLNIRYVLGKK</sequence>
<dbReference type="EMBL" id="AMGM01000003">
    <property type="protein sequence ID" value="EKB50980.1"/>
    <property type="molecule type" value="Genomic_DNA"/>
</dbReference>
<organism evidence="1 2">
    <name type="scientific">Cecembia lonarensis (strain CCUG 58316 / KCTC 22772 / LW9)</name>
    <dbReference type="NCBI Taxonomy" id="1225176"/>
    <lineage>
        <taxon>Bacteria</taxon>
        <taxon>Pseudomonadati</taxon>
        <taxon>Bacteroidota</taxon>
        <taxon>Cytophagia</taxon>
        <taxon>Cytophagales</taxon>
        <taxon>Cyclobacteriaceae</taxon>
        <taxon>Cecembia</taxon>
    </lineage>
</organism>
<dbReference type="Proteomes" id="UP000004478">
    <property type="component" value="Unassembled WGS sequence"/>
</dbReference>
<protein>
    <recommendedName>
        <fullName evidence="3">Outer membrane insertion C-signal</fullName>
    </recommendedName>
</protein>
<keyword evidence="2" id="KW-1185">Reference proteome</keyword>
<gene>
    <name evidence="1" type="ORF">B879_00267</name>
</gene>
<evidence type="ECO:0000313" key="2">
    <source>
        <dbReference type="Proteomes" id="UP000004478"/>
    </source>
</evidence>
<evidence type="ECO:0000313" key="1">
    <source>
        <dbReference type="EMBL" id="EKB50980.1"/>
    </source>
</evidence>
<evidence type="ECO:0008006" key="3">
    <source>
        <dbReference type="Google" id="ProtNLM"/>
    </source>
</evidence>
<reference evidence="1 2" key="1">
    <citation type="journal article" date="2012" name="J. Bacteriol.">
        <title>Draft Genome Sequence of Cecembia lonarensis Strain LW9T, Isolated from Lonar Lake, a Haloalkaline Lake in India.</title>
        <authorList>
            <person name="Shivaji S."/>
            <person name="Ara S."/>
            <person name="Singh A."/>
            <person name="Pinnaka A.K."/>
        </authorList>
    </citation>
    <scope>NUCLEOTIDE SEQUENCE [LARGE SCALE GENOMIC DNA]</scope>
    <source>
        <strain evidence="1 2">LW9</strain>
    </source>
</reference>
<accession>K1L3G0</accession>
<name>K1L3G0_CECL9</name>
<comment type="caution">
    <text evidence="1">The sequence shown here is derived from an EMBL/GenBank/DDBJ whole genome shotgun (WGS) entry which is preliminary data.</text>
</comment>
<dbReference type="AlphaFoldDB" id="K1L3G0"/>